<dbReference type="InterPro" id="IPR029000">
    <property type="entry name" value="Cyclophilin-like_dom_sf"/>
</dbReference>
<dbReference type="SMART" id="SM00797">
    <property type="entry name" value="AHS2"/>
    <property type="match status" value="1"/>
</dbReference>
<keyword evidence="8" id="KW-1185">Reference proteome</keyword>
<dbReference type="Pfam" id="PF02626">
    <property type="entry name" value="CT_A_B"/>
    <property type="match status" value="1"/>
</dbReference>
<sequence>MSPARAAALHRVGTRGVLVDLDSLEDVLAWHAALTADPLPDQRDVIAAAQTLLVTLQTPAAARRAYERLSEFAPESSLPSGGREIVIDVVYDGEDLDAVADALGISAQALIDRHTEETWAAAFGGFAPGFTYCVATDGTWDIARRDSPRTAVPAGSVALAGHFSAVYPRETPGGWQLIGRTEAPMWDESAEPPARITPGDTVRYRAVRSHAEAAPGSRADPAPEFAAEPARASADAGSAARPVLDVVDAGLQTLFQDMGRPGFGDLGVASSGVVDRASAWTANRLVGNGRSAAVLENVGGLRLRALVDTVLAVTGAEAPLTVSGSAPRSSASVPRSHPLAHPVLLRAGEELQVGAAGVGMRSYVAARGGFAAREVLGSAATDVLSGLGPEPVQSGDRLKVRVPKGVGAVELSAPNPLRIIGTEATLRCVPGPREEWFDPTERARFAAVTWSVTGQSNRIGLRLAPSGDAEPLRRRGNGELASEGMISGSVQVPPNGNPVLFLADHPVTGGYPVIATVVAEDLDIVGQLPPGSTVRFLPVDPRTLLPVHDVPAAVDDAPAVDGGRSATGDDAPTDETSHDSHPNEEAEDRT</sequence>
<dbReference type="SMART" id="SM00796">
    <property type="entry name" value="AHS1"/>
    <property type="match status" value="1"/>
</dbReference>
<dbReference type="InterPro" id="IPR003833">
    <property type="entry name" value="CT_C_D"/>
</dbReference>
<dbReference type="RefSeq" id="WP_236862524.1">
    <property type="nucleotide sequence ID" value="NZ_BAABAZ010000006.1"/>
</dbReference>
<evidence type="ECO:0000259" key="5">
    <source>
        <dbReference type="SMART" id="SM00796"/>
    </source>
</evidence>
<keyword evidence="2" id="KW-0378">Hydrolase</keyword>
<keyword evidence="1" id="KW-0547">Nucleotide-binding</keyword>
<evidence type="ECO:0000259" key="6">
    <source>
        <dbReference type="SMART" id="SM00797"/>
    </source>
</evidence>
<feature type="domain" description="Carboxyltransferase" evidence="5">
    <location>
        <begin position="7"/>
        <end position="196"/>
    </location>
</feature>
<evidence type="ECO:0000313" key="7">
    <source>
        <dbReference type="EMBL" id="GAA4284545.1"/>
    </source>
</evidence>
<dbReference type="SUPFAM" id="SSF50891">
    <property type="entry name" value="Cyclophilin-like"/>
    <property type="match status" value="2"/>
</dbReference>
<comment type="caution">
    <text evidence="7">The sequence shown here is derived from an EMBL/GenBank/DDBJ whole genome shotgun (WGS) entry which is preliminary data.</text>
</comment>
<keyword evidence="3" id="KW-0067">ATP-binding</keyword>
<dbReference type="Gene3D" id="3.30.1360.40">
    <property type="match status" value="1"/>
</dbReference>
<dbReference type="InterPro" id="IPR052708">
    <property type="entry name" value="PxpC"/>
</dbReference>
<dbReference type="PANTHER" id="PTHR43309:SF3">
    <property type="entry name" value="5-OXOPROLINASE SUBUNIT C"/>
    <property type="match status" value="1"/>
</dbReference>
<feature type="region of interest" description="Disordered" evidence="4">
    <location>
        <begin position="554"/>
        <end position="590"/>
    </location>
</feature>
<evidence type="ECO:0000256" key="2">
    <source>
        <dbReference type="ARBA" id="ARBA00022801"/>
    </source>
</evidence>
<feature type="domain" description="Carboxyltransferase" evidence="6">
    <location>
        <begin position="265"/>
        <end position="553"/>
    </location>
</feature>
<dbReference type="Gene3D" id="2.40.100.10">
    <property type="entry name" value="Cyclophilin-like"/>
    <property type="match status" value="2"/>
</dbReference>
<gene>
    <name evidence="7" type="ORF">GCM10022261_20760</name>
</gene>
<evidence type="ECO:0000256" key="4">
    <source>
        <dbReference type="SAM" id="MobiDB-lite"/>
    </source>
</evidence>
<dbReference type="Pfam" id="PF02682">
    <property type="entry name" value="CT_C_D"/>
    <property type="match status" value="1"/>
</dbReference>
<proteinExistence type="predicted"/>
<dbReference type="InterPro" id="IPR003778">
    <property type="entry name" value="CT_A_B"/>
</dbReference>
<feature type="compositionally biased region" description="Basic and acidic residues" evidence="4">
    <location>
        <begin position="575"/>
        <end position="590"/>
    </location>
</feature>
<protein>
    <submittedName>
        <fullName evidence="7">Urea amidolyase family protein</fullName>
    </submittedName>
</protein>
<evidence type="ECO:0000256" key="1">
    <source>
        <dbReference type="ARBA" id="ARBA00022741"/>
    </source>
</evidence>
<evidence type="ECO:0000256" key="3">
    <source>
        <dbReference type="ARBA" id="ARBA00022840"/>
    </source>
</evidence>
<organism evidence="7 8">
    <name type="scientific">Brevibacterium daeguense</name>
    <dbReference type="NCBI Taxonomy" id="909936"/>
    <lineage>
        <taxon>Bacteria</taxon>
        <taxon>Bacillati</taxon>
        <taxon>Actinomycetota</taxon>
        <taxon>Actinomycetes</taxon>
        <taxon>Micrococcales</taxon>
        <taxon>Brevibacteriaceae</taxon>
        <taxon>Brevibacterium</taxon>
    </lineage>
</organism>
<dbReference type="EMBL" id="BAABAZ010000006">
    <property type="protein sequence ID" value="GAA4284545.1"/>
    <property type="molecule type" value="Genomic_DNA"/>
</dbReference>
<reference evidence="8" key="1">
    <citation type="journal article" date="2019" name="Int. J. Syst. Evol. Microbiol.">
        <title>The Global Catalogue of Microorganisms (GCM) 10K type strain sequencing project: providing services to taxonomists for standard genome sequencing and annotation.</title>
        <authorList>
            <consortium name="The Broad Institute Genomics Platform"/>
            <consortium name="The Broad Institute Genome Sequencing Center for Infectious Disease"/>
            <person name="Wu L."/>
            <person name="Ma J."/>
        </authorList>
    </citation>
    <scope>NUCLEOTIDE SEQUENCE [LARGE SCALE GENOMIC DNA]</scope>
    <source>
        <strain evidence="8">JCM 17458</strain>
    </source>
</reference>
<evidence type="ECO:0000313" key="8">
    <source>
        <dbReference type="Proteomes" id="UP001501586"/>
    </source>
</evidence>
<dbReference type="Proteomes" id="UP001501586">
    <property type="component" value="Unassembled WGS sequence"/>
</dbReference>
<dbReference type="PANTHER" id="PTHR43309">
    <property type="entry name" value="5-OXOPROLINASE SUBUNIT C"/>
    <property type="match status" value="1"/>
</dbReference>
<name>A0ABP8EKW4_9MICO</name>
<accession>A0ABP8EKW4</accession>